<feature type="non-terminal residue" evidence="2">
    <location>
        <position position="80"/>
    </location>
</feature>
<keyword evidence="1" id="KW-1133">Transmembrane helix</keyword>
<protein>
    <submittedName>
        <fullName evidence="2">Uncharacterized protein</fullName>
    </submittedName>
</protein>
<accession>A0A087TZ01</accession>
<evidence type="ECO:0000313" key="2">
    <source>
        <dbReference type="EMBL" id="KFM70340.1"/>
    </source>
</evidence>
<reference evidence="2 3" key="1">
    <citation type="submission" date="2013-11" db="EMBL/GenBank/DDBJ databases">
        <title>Genome sequencing of Stegodyphus mimosarum.</title>
        <authorList>
            <person name="Bechsgaard J."/>
        </authorList>
    </citation>
    <scope>NUCLEOTIDE SEQUENCE [LARGE SCALE GENOMIC DNA]</scope>
</reference>
<evidence type="ECO:0000313" key="3">
    <source>
        <dbReference type="Proteomes" id="UP000054359"/>
    </source>
</evidence>
<gene>
    <name evidence="2" type="ORF">X975_19159</name>
</gene>
<evidence type="ECO:0000256" key="1">
    <source>
        <dbReference type="SAM" id="Phobius"/>
    </source>
</evidence>
<proteinExistence type="predicted"/>
<keyword evidence="3" id="KW-1185">Reference proteome</keyword>
<dbReference type="OrthoDB" id="2985014at2759"/>
<dbReference type="AlphaFoldDB" id="A0A087TZ01"/>
<name>A0A087TZ01_STEMI</name>
<dbReference type="EMBL" id="KK117389">
    <property type="protein sequence ID" value="KFM70340.1"/>
    <property type="molecule type" value="Genomic_DNA"/>
</dbReference>
<organism evidence="2 3">
    <name type="scientific">Stegodyphus mimosarum</name>
    <name type="common">African social velvet spider</name>
    <dbReference type="NCBI Taxonomy" id="407821"/>
    <lineage>
        <taxon>Eukaryota</taxon>
        <taxon>Metazoa</taxon>
        <taxon>Ecdysozoa</taxon>
        <taxon>Arthropoda</taxon>
        <taxon>Chelicerata</taxon>
        <taxon>Arachnida</taxon>
        <taxon>Araneae</taxon>
        <taxon>Araneomorphae</taxon>
        <taxon>Entelegynae</taxon>
        <taxon>Eresoidea</taxon>
        <taxon>Eresidae</taxon>
        <taxon>Stegodyphus</taxon>
    </lineage>
</organism>
<sequence>MPPEYGSCQPCESVVNTFSWSLTGEQETPLLRVQKTNYFIPKRYIFSILSFTACCLAVSYNVNLSIAIISMVKHHVEYNH</sequence>
<feature type="transmembrane region" description="Helical" evidence="1">
    <location>
        <begin position="44"/>
        <end position="72"/>
    </location>
</feature>
<dbReference type="Proteomes" id="UP000054359">
    <property type="component" value="Unassembled WGS sequence"/>
</dbReference>
<keyword evidence="1" id="KW-0472">Membrane</keyword>
<keyword evidence="1" id="KW-0812">Transmembrane</keyword>